<keyword evidence="1" id="KW-0812">Transmembrane</keyword>
<keyword evidence="1" id="KW-1133">Transmembrane helix</keyword>
<keyword evidence="1" id="KW-0472">Membrane</keyword>
<comment type="caution">
    <text evidence="2">The sequence shown here is derived from an EMBL/GenBank/DDBJ whole genome shotgun (WGS) entry which is preliminary data.</text>
</comment>
<dbReference type="EMBL" id="RBCJ01000005">
    <property type="protein sequence ID" value="RKN78060.1"/>
    <property type="molecule type" value="Genomic_DNA"/>
</dbReference>
<evidence type="ECO:0008006" key="4">
    <source>
        <dbReference type="Google" id="ProtNLM"/>
    </source>
</evidence>
<evidence type="ECO:0000313" key="2">
    <source>
        <dbReference type="EMBL" id="RKN78060.1"/>
    </source>
</evidence>
<evidence type="ECO:0000313" key="3">
    <source>
        <dbReference type="Proteomes" id="UP000276603"/>
    </source>
</evidence>
<dbReference type="OrthoDB" id="1049480at2"/>
<sequence length="293" mass="32858">MKDDYIEFKKQRELGEILSDTFAFLRSQFKPFFATYFKIVGPYLVVMLIASGFYLYSFQPFFDIGSEPSDQIFGGAVMVLSLFVFLISLVLVYSISQSTTLHYIKSYASNKGSIDLTEIKREVYATLWSFIGLGFLVVLSIIAGFMACVIPGVYLYVPLVLSFSVLVFDQKGATDAYGYSFTLIKDEWWITFATLLVIGIIVGIASYAFNIPAAIYSWMKMGIFSGELDAETMTGNFVDPIYILLNVLSTLASLLLNLISVIAAAFVYFNLNEKKNFTGTYERIQNLGKTPEN</sequence>
<evidence type="ECO:0000256" key="1">
    <source>
        <dbReference type="SAM" id="Phobius"/>
    </source>
</evidence>
<keyword evidence="3" id="KW-1185">Reference proteome</keyword>
<proteinExistence type="predicted"/>
<feature type="transmembrane region" description="Helical" evidence="1">
    <location>
        <begin position="36"/>
        <end position="56"/>
    </location>
</feature>
<gene>
    <name evidence="2" type="ORF">D7Z94_22895</name>
</gene>
<feature type="transmembrane region" description="Helical" evidence="1">
    <location>
        <begin position="123"/>
        <end position="143"/>
    </location>
</feature>
<feature type="transmembrane region" description="Helical" evidence="1">
    <location>
        <begin position="241"/>
        <end position="269"/>
    </location>
</feature>
<dbReference type="RefSeq" id="WP_120713957.1">
    <property type="nucleotide sequence ID" value="NZ_RBCJ01000005.1"/>
</dbReference>
<dbReference type="Proteomes" id="UP000276603">
    <property type="component" value="Unassembled WGS sequence"/>
</dbReference>
<name>A0A3B0BYV3_9FLAO</name>
<protein>
    <recommendedName>
        <fullName evidence="4">Glycerophosphoryl diester phosphodiesterase membrane domain-containing protein</fullName>
    </recommendedName>
</protein>
<feature type="transmembrane region" description="Helical" evidence="1">
    <location>
        <begin position="149"/>
        <end position="168"/>
    </location>
</feature>
<dbReference type="AlphaFoldDB" id="A0A3B0BYV3"/>
<reference evidence="2 3" key="1">
    <citation type="submission" date="2018-10" db="EMBL/GenBank/DDBJ databases">
        <title>Ulvibacterium marinum gen. nov., sp. nov., a novel marine bacterium of the family Flavobacteriaceae, isolated from a culture of the green alga Ulva prolifera.</title>
        <authorList>
            <person name="Zhang Z."/>
        </authorList>
    </citation>
    <scope>NUCLEOTIDE SEQUENCE [LARGE SCALE GENOMIC DNA]</scope>
    <source>
        <strain evidence="2 3">CCMM003</strain>
    </source>
</reference>
<accession>A0A3B0BYV3</accession>
<feature type="transmembrane region" description="Helical" evidence="1">
    <location>
        <begin position="76"/>
        <end position="95"/>
    </location>
</feature>
<feature type="transmembrane region" description="Helical" evidence="1">
    <location>
        <begin position="188"/>
        <end position="209"/>
    </location>
</feature>
<organism evidence="2 3">
    <name type="scientific">Ulvibacterium marinum</name>
    <dbReference type="NCBI Taxonomy" id="2419782"/>
    <lineage>
        <taxon>Bacteria</taxon>
        <taxon>Pseudomonadati</taxon>
        <taxon>Bacteroidota</taxon>
        <taxon>Flavobacteriia</taxon>
        <taxon>Flavobacteriales</taxon>
        <taxon>Flavobacteriaceae</taxon>
        <taxon>Ulvibacterium</taxon>
    </lineage>
</organism>